<dbReference type="Pfam" id="PF02661">
    <property type="entry name" value="Fic"/>
    <property type="match status" value="1"/>
</dbReference>
<dbReference type="Proteomes" id="UP000231246">
    <property type="component" value="Unassembled WGS sequence"/>
</dbReference>
<dbReference type="InterPro" id="IPR036597">
    <property type="entry name" value="Fido-like_dom_sf"/>
</dbReference>
<dbReference type="InterPro" id="IPR040198">
    <property type="entry name" value="Fido_containing"/>
</dbReference>
<dbReference type="Gene3D" id="1.10.10.10">
    <property type="entry name" value="Winged helix-like DNA-binding domain superfamily/Winged helix DNA-binding domain"/>
    <property type="match status" value="1"/>
</dbReference>
<feature type="binding site" evidence="2">
    <location>
        <begin position="179"/>
        <end position="186"/>
    </location>
    <ligand>
        <name>ATP</name>
        <dbReference type="ChEBI" id="CHEBI:30616"/>
    </ligand>
</feature>
<feature type="active site" evidence="1">
    <location>
        <position position="175"/>
    </location>
</feature>
<proteinExistence type="predicted"/>
<dbReference type="SUPFAM" id="SSF140931">
    <property type="entry name" value="Fic-like"/>
    <property type="match status" value="1"/>
</dbReference>
<keyword evidence="2" id="KW-0547">Nucleotide-binding</keyword>
<dbReference type="InterPro" id="IPR036388">
    <property type="entry name" value="WH-like_DNA-bd_sf"/>
</dbReference>
<name>A0A2H0BWP7_9BACT</name>
<dbReference type="AlphaFoldDB" id="A0A2H0BWP7"/>
<dbReference type="InterPro" id="IPR003812">
    <property type="entry name" value="Fido"/>
</dbReference>
<dbReference type="Gene3D" id="1.10.3290.10">
    <property type="entry name" value="Fido-like domain"/>
    <property type="match status" value="1"/>
</dbReference>
<evidence type="ECO:0000256" key="3">
    <source>
        <dbReference type="PIRSR" id="PIRSR640198-3"/>
    </source>
</evidence>
<feature type="binding site" evidence="2">
    <location>
        <begin position="217"/>
        <end position="218"/>
    </location>
    <ligand>
        <name>ATP</name>
        <dbReference type="ChEBI" id="CHEBI:30616"/>
    </ligand>
</feature>
<feature type="domain" description="Fido" evidence="4">
    <location>
        <begin position="95"/>
        <end position="237"/>
    </location>
</feature>
<dbReference type="PANTHER" id="PTHR13504">
    <property type="entry name" value="FIDO DOMAIN-CONTAINING PROTEIN DDB_G0283145"/>
    <property type="match status" value="1"/>
</dbReference>
<sequence>MKYIYKHTVEIEALLRRIDVAQQVLASIPKKPLIELRLQRESLLKSALYSARIEGNSLKLTDVGKLDKHDTRALEVQNLQRAYSWLRNAKQNKKLVPSIILNLHRIAMNKLSAAAGKFRHEQSAIFNSAGIAVYMPPPPSEIKSLVDQLISFYSSTDYPAPIHAAIIHYEFEKIHPFLDGNGRVGRLLSVYILHTNDYDFRGLVTIEQYLEENRQLYYDLLALPSNSIMEFVEFFLTAIAQQAEQGIKTYTDAKDSVPEDNLLPRRREILEIIRDHKIVSFDNIKRRFARVPESTLHYDLRQLYKSGFVNKLGSTRGSLYTINTPSV</sequence>
<dbReference type="GO" id="GO:0005524">
    <property type="term" value="F:ATP binding"/>
    <property type="evidence" value="ECO:0007669"/>
    <property type="project" value="UniProtKB-KW"/>
</dbReference>
<dbReference type="PROSITE" id="PS51459">
    <property type="entry name" value="FIDO"/>
    <property type="match status" value="1"/>
</dbReference>
<reference evidence="5 6" key="1">
    <citation type="submission" date="2017-09" db="EMBL/GenBank/DDBJ databases">
        <title>Depth-based differentiation of microbial function through sediment-hosted aquifers and enrichment of novel symbionts in the deep terrestrial subsurface.</title>
        <authorList>
            <person name="Probst A.J."/>
            <person name="Ladd B."/>
            <person name="Jarett J.K."/>
            <person name="Geller-Mcgrath D.E."/>
            <person name="Sieber C.M."/>
            <person name="Emerson J.B."/>
            <person name="Anantharaman K."/>
            <person name="Thomas B.C."/>
            <person name="Malmstrom R."/>
            <person name="Stieglmeier M."/>
            <person name="Klingl A."/>
            <person name="Woyke T."/>
            <person name="Ryan C.M."/>
            <person name="Banfield J.F."/>
        </authorList>
    </citation>
    <scope>NUCLEOTIDE SEQUENCE [LARGE SCALE GENOMIC DNA]</scope>
    <source>
        <strain evidence="5">CG22_combo_CG10-13_8_21_14_all_38_20</strain>
    </source>
</reference>
<gene>
    <name evidence="5" type="ORF">COW99_00275</name>
</gene>
<organism evidence="5 6">
    <name type="scientific">Candidatus Roizmanbacteria bacterium CG22_combo_CG10-13_8_21_14_all_38_20</name>
    <dbReference type="NCBI Taxonomy" id="1974862"/>
    <lineage>
        <taxon>Bacteria</taxon>
        <taxon>Candidatus Roizmaniibacteriota</taxon>
    </lineage>
</organism>
<evidence type="ECO:0000256" key="1">
    <source>
        <dbReference type="PIRSR" id="PIRSR640198-1"/>
    </source>
</evidence>
<dbReference type="EMBL" id="PCTA01000003">
    <property type="protein sequence ID" value="PIP62107.1"/>
    <property type="molecule type" value="Genomic_DNA"/>
</dbReference>
<accession>A0A2H0BWP7</accession>
<evidence type="ECO:0000259" key="4">
    <source>
        <dbReference type="PROSITE" id="PS51459"/>
    </source>
</evidence>
<comment type="caution">
    <text evidence="5">The sequence shown here is derived from an EMBL/GenBank/DDBJ whole genome shotgun (WGS) entry which is preliminary data.</text>
</comment>
<evidence type="ECO:0000313" key="5">
    <source>
        <dbReference type="EMBL" id="PIP62107.1"/>
    </source>
</evidence>
<feature type="site" description="Important for autoinhibition of adenylyltransferase activity" evidence="3">
    <location>
        <position position="54"/>
    </location>
</feature>
<protein>
    <recommendedName>
        <fullName evidence="4">Fido domain-containing protein</fullName>
    </recommendedName>
</protein>
<evidence type="ECO:0000313" key="6">
    <source>
        <dbReference type="Proteomes" id="UP000231246"/>
    </source>
</evidence>
<keyword evidence="2" id="KW-0067">ATP-binding</keyword>
<evidence type="ECO:0000256" key="2">
    <source>
        <dbReference type="PIRSR" id="PIRSR640198-2"/>
    </source>
</evidence>
<dbReference type="PANTHER" id="PTHR13504:SF38">
    <property type="entry name" value="FIDO DOMAIN-CONTAINING PROTEIN"/>
    <property type="match status" value="1"/>
</dbReference>